<dbReference type="RefSeq" id="WP_148904581.1">
    <property type="nucleotide sequence ID" value="NZ_VSZQ01000245.1"/>
</dbReference>
<dbReference type="InterPro" id="IPR001736">
    <property type="entry name" value="PLipase_D/transphosphatidylase"/>
</dbReference>
<dbReference type="GO" id="GO:0032049">
    <property type="term" value="P:cardiolipin biosynthetic process"/>
    <property type="evidence" value="ECO:0007669"/>
    <property type="project" value="UniProtKB-ARBA"/>
</dbReference>
<gene>
    <name evidence="2" type="ORF">FY004_31790</name>
</gene>
<keyword evidence="3" id="KW-1185">Reference proteome</keyword>
<protein>
    <recommendedName>
        <fullName evidence="1">PLD phosphodiesterase domain-containing protein</fullName>
    </recommendedName>
</protein>
<accession>A0A5D4ID33</accession>
<dbReference type="EMBL" id="VSZQ01000245">
    <property type="protein sequence ID" value="TYR51101.1"/>
    <property type="molecule type" value="Genomic_DNA"/>
</dbReference>
<dbReference type="SUPFAM" id="SSF56024">
    <property type="entry name" value="Phospholipase D/nuclease"/>
    <property type="match status" value="1"/>
</dbReference>
<dbReference type="AlphaFoldDB" id="A0A5D4ID33"/>
<organism evidence="2 3">
    <name type="scientific">Streptomyces parvus</name>
    <dbReference type="NCBI Taxonomy" id="66428"/>
    <lineage>
        <taxon>Bacteria</taxon>
        <taxon>Bacillati</taxon>
        <taxon>Actinomycetota</taxon>
        <taxon>Actinomycetes</taxon>
        <taxon>Kitasatosporales</taxon>
        <taxon>Streptomycetaceae</taxon>
        <taxon>Streptomyces</taxon>
    </lineage>
</organism>
<dbReference type="PROSITE" id="PS50035">
    <property type="entry name" value="PLD"/>
    <property type="match status" value="1"/>
</dbReference>
<dbReference type="InterPro" id="IPR025202">
    <property type="entry name" value="PLD-like_dom"/>
</dbReference>
<proteinExistence type="predicted"/>
<dbReference type="Gene3D" id="3.30.870.10">
    <property type="entry name" value="Endonuclease Chain A"/>
    <property type="match status" value="1"/>
</dbReference>
<dbReference type="PANTHER" id="PTHR21248:SF22">
    <property type="entry name" value="PHOSPHOLIPASE D"/>
    <property type="match status" value="1"/>
</dbReference>
<dbReference type="NCBIfam" id="NF038319">
    <property type="entry name" value="DISARM_DrmC_I"/>
    <property type="match status" value="1"/>
</dbReference>
<dbReference type="PANTHER" id="PTHR21248">
    <property type="entry name" value="CARDIOLIPIN SYNTHASE"/>
    <property type="match status" value="1"/>
</dbReference>
<evidence type="ECO:0000313" key="2">
    <source>
        <dbReference type="EMBL" id="TYR51101.1"/>
    </source>
</evidence>
<reference evidence="2 3" key="1">
    <citation type="submission" date="2019-08" db="EMBL/GenBank/DDBJ databases">
        <title>Draft genome for granaticin producer strain Streptomyces parvus C05.</title>
        <authorList>
            <person name="Gonzalez-Pimentel J.L."/>
        </authorList>
    </citation>
    <scope>NUCLEOTIDE SEQUENCE [LARGE SCALE GENOMIC DNA]</scope>
    <source>
        <strain evidence="2 3">C05</strain>
    </source>
</reference>
<name>A0A5D4ID33_9ACTN</name>
<evidence type="ECO:0000259" key="1">
    <source>
        <dbReference type="PROSITE" id="PS50035"/>
    </source>
</evidence>
<sequence length="248" mass="26173">MSDRLPLLLAALGNRLPSERIATLQQQLRQADDAADEGFHRWAAAQQAAGLAFQLTEMRIAWQQEAPGLPGSALALSLGAVAASRKDTGGEPTELVVSGPTSPAIPVRLTSSVAVDVIRSAQEALVIASFAAFGIHEIVAELRAAAARGVHIDLLLEESTSAARAFGSLGSRVQVWHPSDPSARRSLHAKVVAADRHTALLGSANLTGRALRDNIEVGVILHGSGVVGRLVDHLRWLTQPETGLLRAR</sequence>
<dbReference type="InterPro" id="IPR047955">
    <property type="entry name" value="DrmC-like"/>
</dbReference>
<feature type="domain" description="PLD phosphodiesterase" evidence="1">
    <location>
        <begin position="183"/>
        <end position="210"/>
    </location>
</feature>
<comment type="caution">
    <text evidence="2">The sequence shown here is derived from an EMBL/GenBank/DDBJ whole genome shotgun (WGS) entry which is preliminary data.</text>
</comment>
<evidence type="ECO:0000313" key="3">
    <source>
        <dbReference type="Proteomes" id="UP000323242"/>
    </source>
</evidence>
<dbReference type="Pfam" id="PF13091">
    <property type="entry name" value="PLDc_2"/>
    <property type="match status" value="1"/>
</dbReference>
<dbReference type="Proteomes" id="UP000323242">
    <property type="component" value="Unassembled WGS sequence"/>
</dbReference>
<dbReference type="GO" id="GO:0030572">
    <property type="term" value="F:phosphatidyltransferase activity"/>
    <property type="evidence" value="ECO:0007669"/>
    <property type="project" value="UniProtKB-ARBA"/>
</dbReference>